<proteinExistence type="predicted"/>
<reference evidence="1 2" key="1">
    <citation type="submission" date="2019-07" db="EMBL/GenBank/DDBJ databases">
        <authorList>
            <person name="Tomko B.E."/>
            <person name="Krukonis G.P."/>
            <person name="Delesalle V.A."/>
        </authorList>
    </citation>
    <scope>NUCLEOTIDE SEQUENCE [LARGE SCALE GENOMIC DNA]</scope>
</reference>
<dbReference type="GeneID" id="77850663"/>
<dbReference type="Proteomes" id="UP000326995">
    <property type="component" value="Segment"/>
</dbReference>
<evidence type="ECO:0000313" key="2">
    <source>
        <dbReference type="Proteomes" id="UP000326995"/>
    </source>
</evidence>
<evidence type="ECO:0000313" key="1">
    <source>
        <dbReference type="EMBL" id="QFR56339.1"/>
    </source>
</evidence>
<gene>
    <name evidence="1" type="primary">36</name>
    <name evidence="1" type="ORF">049ML001_36</name>
</gene>
<sequence>MKGISMGKVVKMCDGCNVNPVDFFIESEQKQRLNLCDSCGLKLHDVLCERYKKIKR</sequence>
<accession>A0A5P8PI42</accession>
<name>A0A5P8PI42_9CAUD</name>
<dbReference type="RefSeq" id="YP_010644437.1">
    <property type="nucleotide sequence ID" value="NC_070625.1"/>
</dbReference>
<dbReference type="EMBL" id="MN176227">
    <property type="protein sequence ID" value="QFR56339.1"/>
    <property type="molecule type" value="Genomic_DNA"/>
</dbReference>
<dbReference type="KEGG" id="vg:77850663"/>
<keyword evidence="2" id="KW-1185">Reference proteome</keyword>
<protein>
    <submittedName>
        <fullName evidence="1">Uncharacterized protein</fullName>
    </submittedName>
</protein>
<organism evidence="1 2">
    <name type="scientific">Bacillus phage 049ML001</name>
    <dbReference type="NCBI Taxonomy" id="2601660"/>
    <lineage>
        <taxon>Viruses</taxon>
        <taxon>Duplodnaviria</taxon>
        <taxon>Heunggongvirae</taxon>
        <taxon>Uroviricota</taxon>
        <taxon>Caudoviricetes</taxon>
        <taxon>Trautnerviridae</taxon>
        <taxon>Polsinellivirinae</taxon>
        <taxon>Rivavirus</taxon>
        <taxon>Rivavirus rv049ML001</taxon>
    </lineage>
</organism>